<protein>
    <submittedName>
        <fullName evidence="8">Taurine catabolism dioxygenase TauD, TfdA family-domain-containing protein</fullName>
    </submittedName>
</protein>
<dbReference type="Proteomes" id="UP001153365">
    <property type="component" value="Unassembled WGS sequence"/>
</dbReference>
<evidence type="ECO:0000256" key="3">
    <source>
        <dbReference type="ARBA" id="ARBA00022723"/>
    </source>
</evidence>
<dbReference type="Gene3D" id="3.30.2020.30">
    <property type="match status" value="1"/>
</dbReference>
<dbReference type="Pfam" id="PF02668">
    <property type="entry name" value="TauD"/>
    <property type="match status" value="1"/>
</dbReference>
<evidence type="ECO:0000256" key="5">
    <source>
        <dbReference type="ARBA" id="ARBA00023002"/>
    </source>
</evidence>
<evidence type="ECO:0000259" key="7">
    <source>
        <dbReference type="Pfam" id="PF02668"/>
    </source>
</evidence>
<proteinExistence type="inferred from homology"/>
<comment type="caution">
    <text evidence="8">The sequence shown here is derived from an EMBL/GenBank/DDBJ whole genome shotgun (WGS) entry which is preliminary data.</text>
</comment>
<dbReference type="GO" id="GO:0045329">
    <property type="term" value="P:carnitine biosynthetic process"/>
    <property type="evidence" value="ECO:0007669"/>
    <property type="project" value="TreeGrafter"/>
</dbReference>
<keyword evidence="6" id="KW-0408">Iron</keyword>
<dbReference type="GO" id="GO:0051213">
    <property type="term" value="F:dioxygenase activity"/>
    <property type="evidence" value="ECO:0007669"/>
    <property type="project" value="UniProtKB-KW"/>
</dbReference>
<gene>
    <name evidence="8" type="ORF">PPACK8108_LOCUS11214</name>
</gene>
<evidence type="ECO:0000313" key="8">
    <source>
        <dbReference type="EMBL" id="CAH7676116.1"/>
    </source>
</evidence>
<dbReference type="PANTHER" id="PTHR10696:SF25">
    <property type="entry name" value="OXIDOREDUCTASE AIM17-RELATED"/>
    <property type="match status" value="1"/>
</dbReference>
<evidence type="ECO:0000256" key="2">
    <source>
        <dbReference type="ARBA" id="ARBA00008654"/>
    </source>
</evidence>
<evidence type="ECO:0000256" key="1">
    <source>
        <dbReference type="ARBA" id="ARBA00001954"/>
    </source>
</evidence>
<accession>A0AAV0B1E3</accession>
<dbReference type="GO" id="GO:0046872">
    <property type="term" value="F:metal ion binding"/>
    <property type="evidence" value="ECO:0007669"/>
    <property type="project" value="UniProtKB-KW"/>
</dbReference>
<dbReference type="InterPro" id="IPR038492">
    <property type="entry name" value="GBBH-like_N_sf"/>
</dbReference>
<dbReference type="PANTHER" id="PTHR10696">
    <property type="entry name" value="GAMMA-BUTYROBETAINE HYDROXYLASE-RELATED"/>
    <property type="match status" value="1"/>
</dbReference>
<reference evidence="8" key="1">
    <citation type="submission" date="2022-06" db="EMBL/GenBank/DDBJ databases">
        <authorList>
            <consortium name="SYNGENTA / RWTH Aachen University"/>
        </authorList>
    </citation>
    <scope>NUCLEOTIDE SEQUENCE</scope>
</reference>
<dbReference type="Gene3D" id="3.60.130.10">
    <property type="entry name" value="Clavaminate synthase-like"/>
    <property type="match status" value="1"/>
</dbReference>
<dbReference type="InterPro" id="IPR042098">
    <property type="entry name" value="TauD-like_sf"/>
</dbReference>
<dbReference type="EMBL" id="CALTRL010002589">
    <property type="protein sequence ID" value="CAH7676116.1"/>
    <property type="molecule type" value="Genomic_DNA"/>
</dbReference>
<feature type="domain" description="TauD/TfdA-like" evidence="7">
    <location>
        <begin position="169"/>
        <end position="412"/>
    </location>
</feature>
<keyword evidence="9" id="KW-1185">Reference proteome</keyword>
<keyword evidence="3" id="KW-0479">Metal-binding</keyword>
<dbReference type="InterPro" id="IPR050411">
    <property type="entry name" value="AlphaKG_dependent_hydroxylases"/>
</dbReference>
<dbReference type="SUPFAM" id="SSF51197">
    <property type="entry name" value="Clavaminate synthase-like"/>
    <property type="match status" value="1"/>
</dbReference>
<evidence type="ECO:0000256" key="4">
    <source>
        <dbReference type="ARBA" id="ARBA00022964"/>
    </source>
</evidence>
<dbReference type="AlphaFoldDB" id="A0AAV0B1E3"/>
<sequence length="455" mass="52700">MIENNSGNRITAHPNKKFLSIDSKELQIVDLRLPYLWLRDSCKSAHSVDPQTSQKLFKTSDIPINIHPLRAKIYRNKTSSKLELSIDWSHNLNPRPDSFKSEQSVFELLYLKDAISSSQWNNSKNKAHSLSRILWSTNGSTLNSKNNPIKSLNSQNDLFIDYSLLKDNPEVVLEALKRMNKLGLVFFKNVGTEELELGELIRSLGLDIRRTFYGDLWNVQSEGKEAKNVASTSHSLDFHMDLVHFQNPPRFQFLHCLKNRVKGGESGFVDSYSVILEILRNSPELFKTLSEEEVQFEYVNNNHHTFYSHRTIELQPNVSPDSIIVKPDSLFKSLISVNYSPPFQAPFDPKVFYEQGGKTFNNLRFENLLRGLREFERICRSEEMGFEIKLEEVQCVAFDNRRILHARKSFEDSSNSDQVSSDKIMKRSEKPEIRRWLKGCYVDGDSVWDRLRVLS</sequence>
<keyword evidence="5" id="KW-0560">Oxidoreductase</keyword>
<name>A0AAV0B1E3_PHAPC</name>
<organism evidence="8 9">
    <name type="scientific">Phakopsora pachyrhizi</name>
    <name type="common">Asian soybean rust disease fungus</name>
    <dbReference type="NCBI Taxonomy" id="170000"/>
    <lineage>
        <taxon>Eukaryota</taxon>
        <taxon>Fungi</taxon>
        <taxon>Dikarya</taxon>
        <taxon>Basidiomycota</taxon>
        <taxon>Pucciniomycotina</taxon>
        <taxon>Pucciniomycetes</taxon>
        <taxon>Pucciniales</taxon>
        <taxon>Phakopsoraceae</taxon>
        <taxon>Phakopsora</taxon>
    </lineage>
</organism>
<dbReference type="GO" id="GO:0005739">
    <property type="term" value="C:mitochondrion"/>
    <property type="evidence" value="ECO:0007669"/>
    <property type="project" value="TreeGrafter"/>
</dbReference>
<dbReference type="InterPro" id="IPR003819">
    <property type="entry name" value="TauD/TfdA-like"/>
</dbReference>
<keyword evidence="4 8" id="KW-0223">Dioxygenase</keyword>
<comment type="similarity">
    <text evidence="2">Belongs to the gamma-BBH/TMLD family.</text>
</comment>
<comment type="cofactor">
    <cofactor evidence="1">
        <name>Fe(2+)</name>
        <dbReference type="ChEBI" id="CHEBI:29033"/>
    </cofactor>
</comment>
<evidence type="ECO:0000313" key="9">
    <source>
        <dbReference type="Proteomes" id="UP001153365"/>
    </source>
</evidence>
<evidence type="ECO:0000256" key="6">
    <source>
        <dbReference type="ARBA" id="ARBA00023004"/>
    </source>
</evidence>